<feature type="transmembrane region" description="Helical" evidence="7">
    <location>
        <begin position="312"/>
        <end position="335"/>
    </location>
</feature>
<keyword evidence="4 7" id="KW-1133">Transmembrane helix</keyword>
<comment type="subcellular location">
    <subcellularLocation>
        <location evidence="1">Cell membrane</location>
        <topology evidence="1">Multi-pass membrane protein</topology>
    </subcellularLocation>
</comment>
<protein>
    <submittedName>
        <fullName evidence="10">Uncharacterized protein</fullName>
    </submittedName>
</protein>
<evidence type="ECO:0000256" key="2">
    <source>
        <dbReference type="ARBA" id="ARBA00022475"/>
    </source>
</evidence>
<feature type="transmembrane region" description="Helical" evidence="7">
    <location>
        <begin position="265"/>
        <end position="292"/>
    </location>
</feature>
<dbReference type="Pfam" id="PF02687">
    <property type="entry name" value="FtsX"/>
    <property type="match status" value="1"/>
</dbReference>
<feature type="domain" description="ABC3 transporter permease C-terminal" evidence="8">
    <location>
        <begin position="272"/>
        <end position="381"/>
    </location>
</feature>
<evidence type="ECO:0000256" key="4">
    <source>
        <dbReference type="ARBA" id="ARBA00022989"/>
    </source>
</evidence>
<keyword evidence="3 7" id="KW-0812">Transmembrane</keyword>
<sequence>MFLIIMEVALASSVVINTLHLLSEYIDHVSIQTGIETNEVAWLQSSGIASGTTPAAAADADLAALRRAPSVIHAAMVSALPLTNTSAYSFKVAPAGQDLASGATSSGMYFWGRGAMSALGVRLVSGRDFVDQEYVEYSFFGTTPPPASVLITRALATRLFGADNAVGKRIRLQLNGDPTAIVVGVIDRLVSPSLHYQAKDGFNVVFPVQHVPGGIFIVRARVDQGDAALSSAKAALYAINPSRILTHAEQFKVTESDYFRGDRSMVWTLSLLTGCLALLTAVGIVSISNYWVVQRRRSIGIRRALGARRSEIVQYFLVENLVIVLAGTLLGLMGAAGLNVAMMHWFEVSRLPVSWLPIGLILLLAIGQIAVLMPALQASKICPSVISGGE</sequence>
<dbReference type="InterPro" id="IPR025857">
    <property type="entry name" value="MacB_PCD"/>
</dbReference>
<dbReference type="GO" id="GO:0005886">
    <property type="term" value="C:plasma membrane"/>
    <property type="evidence" value="ECO:0007669"/>
    <property type="project" value="UniProtKB-SubCell"/>
</dbReference>
<evidence type="ECO:0000256" key="7">
    <source>
        <dbReference type="SAM" id="Phobius"/>
    </source>
</evidence>
<gene>
    <name evidence="10" type="ORF">RHOFW104T7_06460</name>
</gene>
<dbReference type="InterPro" id="IPR050250">
    <property type="entry name" value="Macrolide_Exporter_MacB"/>
</dbReference>
<reference evidence="10 11" key="1">
    <citation type="journal article" date="2016" name="MBio">
        <title>Lateral Gene Transfer in a Heavy Metal-Contaminated-Groundwater Microbial Community.</title>
        <authorList>
            <person name="Hemme C.L."/>
            <person name="Green S.J."/>
            <person name="Rishishwar L."/>
            <person name="Prakash O."/>
            <person name="Pettenato A."/>
            <person name="Chakraborty R."/>
            <person name="Deutschbauer A.M."/>
            <person name="Van Nostrand J.D."/>
            <person name="Wu L."/>
            <person name="He Z."/>
            <person name="Jordan I.K."/>
            <person name="Hazen T.C."/>
            <person name="Arkin A.P."/>
            <person name="Kostka J.E."/>
            <person name="Zhou J."/>
        </authorList>
    </citation>
    <scope>NUCLEOTIDE SEQUENCE [LARGE SCALE GENOMIC DNA]</scope>
    <source>
        <strain evidence="10 11">FW104-T7</strain>
    </source>
</reference>
<comment type="caution">
    <text evidence="10">The sequence shown here is derived from an EMBL/GenBank/DDBJ whole genome shotgun (WGS) entry which is preliminary data.</text>
</comment>
<keyword evidence="2" id="KW-1003">Cell membrane</keyword>
<keyword evidence="11" id="KW-1185">Reference proteome</keyword>
<dbReference type="eggNOG" id="COG0577">
    <property type="taxonomic scope" value="Bacteria"/>
</dbReference>
<proteinExistence type="inferred from homology"/>
<evidence type="ECO:0000256" key="5">
    <source>
        <dbReference type="ARBA" id="ARBA00023136"/>
    </source>
</evidence>
<accession>A0A154QKT8</accession>
<evidence type="ECO:0000259" key="8">
    <source>
        <dbReference type="Pfam" id="PF02687"/>
    </source>
</evidence>
<dbReference type="PANTHER" id="PTHR30572:SF4">
    <property type="entry name" value="ABC TRANSPORTER PERMEASE YTRF"/>
    <property type="match status" value="1"/>
</dbReference>
<evidence type="ECO:0000256" key="1">
    <source>
        <dbReference type="ARBA" id="ARBA00004651"/>
    </source>
</evidence>
<evidence type="ECO:0000259" key="9">
    <source>
        <dbReference type="Pfam" id="PF12704"/>
    </source>
</evidence>
<evidence type="ECO:0000313" key="10">
    <source>
        <dbReference type="EMBL" id="KZC24833.1"/>
    </source>
</evidence>
<dbReference type="PANTHER" id="PTHR30572">
    <property type="entry name" value="MEMBRANE COMPONENT OF TRANSPORTER-RELATED"/>
    <property type="match status" value="1"/>
</dbReference>
<dbReference type="STRING" id="416169.RHOFW104T7_06460"/>
<organism evidence="10 11">
    <name type="scientific">Rhodanobacter thiooxydans</name>
    <dbReference type="NCBI Taxonomy" id="416169"/>
    <lineage>
        <taxon>Bacteria</taxon>
        <taxon>Pseudomonadati</taxon>
        <taxon>Pseudomonadota</taxon>
        <taxon>Gammaproteobacteria</taxon>
        <taxon>Lysobacterales</taxon>
        <taxon>Rhodanobacteraceae</taxon>
        <taxon>Rhodanobacter</taxon>
    </lineage>
</organism>
<dbReference type="InterPro" id="IPR003838">
    <property type="entry name" value="ABC3_permease_C"/>
</dbReference>
<dbReference type="Proteomes" id="UP000076131">
    <property type="component" value="Unassembled WGS sequence"/>
</dbReference>
<evidence type="ECO:0000256" key="3">
    <source>
        <dbReference type="ARBA" id="ARBA00022692"/>
    </source>
</evidence>
<dbReference type="GO" id="GO:0022857">
    <property type="term" value="F:transmembrane transporter activity"/>
    <property type="evidence" value="ECO:0007669"/>
    <property type="project" value="TreeGrafter"/>
</dbReference>
<feature type="transmembrane region" description="Helical" evidence="7">
    <location>
        <begin position="355"/>
        <end position="376"/>
    </location>
</feature>
<dbReference type="AlphaFoldDB" id="A0A154QKT8"/>
<keyword evidence="5 7" id="KW-0472">Membrane</keyword>
<dbReference type="EMBL" id="LVJS01000018">
    <property type="protein sequence ID" value="KZC24833.1"/>
    <property type="molecule type" value="Genomic_DNA"/>
</dbReference>
<feature type="domain" description="MacB-like periplasmic core" evidence="9">
    <location>
        <begin position="44"/>
        <end position="213"/>
    </location>
</feature>
<name>A0A154QKT8_9GAMM</name>
<dbReference type="Pfam" id="PF12704">
    <property type="entry name" value="MacB_PCD"/>
    <property type="match status" value="1"/>
</dbReference>
<evidence type="ECO:0000256" key="6">
    <source>
        <dbReference type="ARBA" id="ARBA00038076"/>
    </source>
</evidence>
<comment type="similarity">
    <text evidence="6">Belongs to the ABC-4 integral membrane protein family.</text>
</comment>
<evidence type="ECO:0000313" key="11">
    <source>
        <dbReference type="Proteomes" id="UP000076131"/>
    </source>
</evidence>